<dbReference type="InterPro" id="IPR027417">
    <property type="entry name" value="P-loop_NTPase"/>
</dbReference>
<organism evidence="1 2">
    <name type="scientific">Vitis vinifera</name>
    <name type="common">Grape</name>
    <dbReference type="NCBI Taxonomy" id="29760"/>
    <lineage>
        <taxon>Eukaryota</taxon>
        <taxon>Viridiplantae</taxon>
        <taxon>Streptophyta</taxon>
        <taxon>Embryophyta</taxon>
        <taxon>Tracheophyta</taxon>
        <taxon>Spermatophyta</taxon>
        <taxon>Magnoliopsida</taxon>
        <taxon>eudicotyledons</taxon>
        <taxon>Gunneridae</taxon>
        <taxon>Pentapetalae</taxon>
        <taxon>rosids</taxon>
        <taxon>Vitales</taxon>
        <taxon>Vitaceae</taxon>
        <taxon>Viteae</taxon>
        <taxon>Vitis</taxon>
    </lineage>
</organism>
<gene>
    <name evidence="1" type="ORF">CK203_041084</name>
</gene>
<evidence type="ECO:0000313" key="1">
    <source>
        <dbReference type="EMBL" id="RVW81251.1"/>
    </source>
</evidence>
<dbReference type="Proteomes" id="UP000288805">
    <property type="component" value="Unassembled WGS sequence"/>
</dbReference>
<dbReference type="SUPFAM" id="SSF52540">
    <property type="entry name" value="P-loop containing nucleoside triphosphate hydrolases"/>
    <property type="match status" value="1"/>
</dbReference>
<proteinExistence type="predicted"/>
<accession>A0A438H9X7</accession>
<evidence type="ECO:0000313" key="2">
    <source>
        <dbReference type="Proteomes" id="UP000288805"/>
    </source>
</evidence>
<sequence length="196" mass="22706">MKEQKKENANMYVPRLILRKRKGSPLLVIKGKNGERKKAFSFKEENPGLWSPNKSSSFSLEHKGFLCLLLAPRERRVVTKRNGRKQCYVLPREIEQLGCMRSFSIGRSRRPVKKKKKETKEIGEAKLGRKLCEFLKHKKCLVVVDDAWSSLRNDEIALRATNSQAFIHNLGFMDKDESWQLFLKKTFGGRSTTSTF</sequence>
<name>A0A438H9X7_VITVI</name>
<evidence type="ECO:0008006" key="3">
    <source>
        <dbReference type="Google" id="ProtNLM"/>
    </source>
</evidence>
<reference evidence="1 2" key="1">
    <citation type="journal article" date="2018" name="PLoS Genet.">
        <title>Population sequencing reveals clonal diversity and ancestral inbreeding in the grapevine cultivar Chardonnay.</title>
        <authorList>
            <person name="Roach M.J."/>
            <person name="Johnson D.L."/>
            <person name="Bohlmann J."/>
            <person name="van Vuuren H.J."/>
            <person name="Jones S.J."/>
            <person name="Pretorius I.S."/>
            <person name="Schmidt S.A."/>
            <person name="Borneman A.R."/>
        </authorList>
    </citation>
    <scope>NUCLEOTIDE SEQUENCE [LARGE SCALE GENOMIC DNA]</scope>
    <source>
        <strain evidence="2">cv. Chardonnay</strain>
        <tissue evidence="1">Leaf</tissue>
    </source>
</reference>
<comment type="caution">
    <text evidence="1">The sequence shown here is derived from an EMBL/GenBank/DDBJ whole genome shotgun (WGS) entry which is preliminary data.</text>
</comment>
<dbReference type="AlphaFoldDB" id="A0A438H9X7"/>
<dbReference type="EMBL" id="QGNW01000255">
    <property type="protein sequence ID" value="RVW81251.1"/>
    <property type="molecule type" value="Genomic_DNA"/>
</dbReference>
<protein>
    <recommendedName>
        <fullName evidence="3">NB-ARC domain-containing protein</fullName>
    </recommendedName>
</protein>